<name>A0A9X1P4Q0_9HYPH</name>
<dbReference type="EMBL" id="JAJUWU010000015">
    <property type="protein sequence ID" value="MCE7029238.1"/>
    <property type="molecule type" value="Genomic_DNA"/>
</dbReference>
<accession>A0A9X1P4Q0</accession>
<protein>
    <submittedName>
        <fullName evidence="1">Uncharacterized protein</fullName>
    </submittedName>
</protein>
<evidence type="ECO:0000313" key="2">
    <source>
        <dbReference type="Proteomes" id="UP001139035"/>
    </source>
</evidence>
<reference evidence="1" key="1">
    <citation type="submission" date="2022-01" db="EMBL/GenBank/DDBJ databases">
        <title>Jiella avicenniae sp. nov., a novel endophytic bacterium isolated from bark of Avicennia marina.</title>
        <authorList>
            <person name="Tuo L."/>
        </authorList>
    </citation>
    <scope>NUCLEOTIDE SEQUENCE</scope>
    <source>
        <strain evidence="1">CBK1P-4</strain>
    </source>
</reference>
<proteinExistence type="predicted"/>
<evidence type="ECO:0000313" key="1">
    <source>
        <dbReference type="EMBL" id="MCE7029238.1"/>
    </source>
</evidence>
<dbReference type="Proteomes" id="UP001139035">
    <property type="component" value="Unassembled WGS sequence"/>
</dbReference>
<comment type="caution">
    <text evidence="1">The sequence shown here is derived from an EMBL/GenBank/DDBJ whole genome shotgun (WGS) entry which is preliminary data.</text>
</comment>
<organism evidence="1 2">
    <name type="scientific">Jiella avicenniae</name>
    <dbReference type="NCBI Taxonomy" id="2907202"/>
    <lineage>
        <taxon>Bacteria</taxon>
        <taxon>Pseudomonadati</taxon>
        <taxon>Pseudomonadota</taxon>
        <taxon>Alphaproteobacteria</taxon>
        <taxon>Hyphomicrobiales</taxon>
        <taxon>Aurantimonadaceae</taxon>
        <taxon>Jiella</taxon>
    </lineage>
</organism>
<sequence>MMANEIEVTIGGATYLGEYTVSGRGKSAVVTVKGNGLTTTKSTQLGELPAEQVAQLMLAEMVRAIKATK</sequence>
<dbReference type="AlphaFoldDB" id="A0A9X1P4Q0"/>
<gene>
    <name evidence="1" type="ORF">LZD57_14680</name>
</gene>
<keyword evidence="2" id="KW-1185">Reference proteome</keyword>